<protein>
    <recommendedName>
        <fullName evidence="1">GyrI-like small molecule binding domain-containing protein</fullName>
    </recommendedName>
</protein>
<dbReference type="EMBL" id="VSSQ01024690">
    <property type="protein sequence ID" value="MPM72346.1"/>
    <property type="molecule type" value="Genomic_DNA"/>
</dbReference>
<dbReference type="InterPro" id="IPR011256">
    <property type="entry name" value="Reg_factor_effector_dom_sf"/>
</dbReference>
<dbReference type="InterPro" id="IPR008319">
    <property type="entry name" value="GyrI-like_CCH_Lin2189-like"/>
</dbReference>
<evidence type="ECO:0000313" key="2">
    <source>
        <dbReference type="EMBL" id="MPM72346.1"/>
    </source>
</evidence>
<organism evidence="2">
    <name type="scientific">bioreactor metagenome</name>
    <dbReference type="NCBI Taxonomy" id="1076179"/>
    <lineage>
        <taxon>unclassified sequences</taxon>
        <taxon>metagenomes</taxon>
        <taxon>ecological metagenomes</taxon>
    </lineage>
</organism>
<name>A0A645C3F7_9ZZZZ</name>
<dbReference type="InterPro" id="IPR029442">
    <property type="entry name" value="GyrI-like"/>
</dbReference>
<comment type="caution">
    <text evidence="2">The sequence shown here is derived from an EMBL/GenBank/DDBJ whole genome shotgun (WGS) entry which is preliminary data.</text>
</comment>
<sequence length="213" mass="25323">MIEKYDFKKEYKNLYSSRQKPILINVPPLNYIMIDGSGKPTGENYQNAMQILYSITYTIKMSKKGDKHINGYYEYVIPPLEGLWYLENDKLDFNVSKDKWLWTSMIAQPNFVNEDIFNWALDECRNKKPNLDFSKARFEIFNEGLCVQSMHIGSYDEELRTITKIEKYMEENNLVNVTSNIRKHHEIYLSDPRRTSSEKLRTILRFPVEKTSF</sequence>
<evidence type="ECO:0000259" key="1">
    <source>
        <dbReference type="Pfam" id="PF06445"/>
    </source>
</evidence>
<feature type="domain" description="GyrI-like small molecule binding" evidence="1">
    <location>
        <begin position="20"/>
        <end position="208"/>
    </location>
</feature>
<dbReference type="SUPFAM" id="SSF55136">
    <property type="entry name" value="Probable bacterial effector-binding domain"/>
    <property type="match status" value="1"/>
</dbReference>
<dbReference type="AlphaFoldDB" id="A0A645C3F7"/>
<dbReference type="Pfam" id="PF06445">
    <property type="entry name" value="GyrI-like"/>
    <property type="match status" value="1"/>
</dbReference>
<proteinExistence type="predicted"/>
<dbReference type="PIRSF" id="PIRSF031644">
    <property type="entry name" value="UCP031644"/>
    <property type="match status" value="1"/>
</dbReference>
<dbReference type="Gene3D" id="3.20.80.10">
    <property type="entry name" value="Regulatory factor, effector binding domain"/>
    <property type="match status" value="1"/>
</dbReference>
<reference evidence="2" key="1">
    <citation type="submission" date="2019-08" db="EMBL/GenBank/DDBJ databases">
        <authorList>
            <person name="Kucharzyk K."/>
            <person name="Murdoch R.W."/>
            <person name="Higgins S."/>
            <person name="Loffler F."/>
        </authorList>
    </citation>
    <scope>NUCLEOTIDE SEQUENCE</scope>
</reference>
<gene>
    <name evidence="2" type="ORF">SDC9_119319</name>
</gene>
<accession>A0A645C3F7</accession>